<name>A0A7Y9R028_9BURK</name>
<dbReference type="AlphaFoldDB" id="A0A7Y9R028"/>
<dbReference type="PANTHER" id="PTHR43777">
    <property type="entry name" value="MOLYBDENUM COFACTOR CYTIDYLYLTRANSFERASE"/>
    <property type="match status" value="1"/>
</dbReference>
<sequence length="222" mass="24056">MSVGEERVPDPAPTPAAILLAAGLGRRLGGVPKFALRIDGLSLFERLVDALRQSGIDDIGAVIGPYADRLLPLAQRCGVRVVWQGVPGAPLACSQRLAVQDHRARQMPRLRRDLLLLVADLPLLTDADIVLLLHAWRARPPAVQALVPVVDGVRGHPVCLSWEAASAVDRLPPAQGVRDWLAGAGDAVQRLVTDRVAHVTDVDTPEDLAALRRRLWPRSVDW</sequence>
<dbReference type="InterPro" id="IPR025877">
    <property type="entry name" value="MobA-like_NTP_Trfase"/>
</dbReference>
<dbReference type="PANTHER" id="PTHR43777:SF1">
    <property type="entry name" value="MOLYBDENUM COFACTOR CYTIDYLYLTRANSFERASE"/>
    <property type="match status" value="1"/>
</dbReference>
<dbReference type="Proteomes" id="UP000518288">
    <property type="component" value="Unassembled WGS sequence"/>
</dbReference>
<gene>
    <name evidence="3" type="ORF">BDD16_002800</name>
</gene>
<keyword evidence="4" id="KW-1185">Reference proteome</keyword>
<dbReference type="PROSITE" id="PS51300">
    <property type="entry name" value="NIRD"/>
    <property type="match status" value="1"/>
</dbReference>
<evidence type="ECO:0000256" key="1">
    <source>
        <dbReference type="ARBA" id="ARBA00022842"/>
    </source>
</evidence>
<evidence type="ECO:0000259" key="2">
    <source>
        <dbReference type="Pfam" id="PF12804"/>
    </source>
</evidence>
<dbReference type="Gene3D" id="3.90.550.10">
    <property type="entry name" value="Spore Coat Polysaccharide Biosynthesis Protein SpsA, Chain A"/>
    <property type="match status" value="1"/>
</dbReference>
<keyword evidence="1" id="KW-0460">Magnesium</keyword>
<dbReference type="Pfam" id="PF12804">
    <property type="entry name" value="NTP_transf_3"/>
    <property type="match status" value="1"/>
</dbReference>
<proteinExistence type="predicted"/>
<protein>
    <submittedName>
        <fullName evidence="3">CTP:molybdopterin cytidylyltransferase MocA</fullName>
    </submittedName>
</protein>
<dbReference type="GO" id="GO:0016779">
    <property type="term" value="F:nucleotidyltransferase activity"/>
    <property type="evidence" value="ECO:0007669"/>
    <property type="project" value="UniProtKB-KW"/>
</dbReference>
<dbReference type="InterPro" id="IPR029044">
    <property type="entry name" value="Nucleotide-diphossugar_trans"/>
</dbReference>
<comment type="caution">
    <text evidence="3">The sequence shown here is derived from an EMBL/GenBank/DDBJ whole genome shotgun (WGS) entry which is preliminary data.</text>
</comment>
<accession>A0A7Y9R028</accession>
<reference evidence="3 4" key="1">
    <citation type="submission" date="2020-07" db="EMBL/GenBank/DDBJ databases">
        <title>Genomic Encyclopedia of Archaeal and Bacterial Type Strains, Phase II (KMG-II): from individual species to whole genera.</title>
        <authorList>
            <person name="Goeker M."/>
        </authorList>
    </citation>
    <scope>NUCLEOTIDE SEQUENCE [LARGE SCALE GENOMIC DNA]</scope>
    <source>
        <strain evidence="3 4">DSM 21226</strain>
    </source>
</reference>
<evidence type="ECO:0000313" key="3">
    <source>
        <dbReference type="EMBL" id="NYG33814.1"/>
    </source>
</evidence>
<organism evidence="3 4">
    <name type="scientific">Sphaerotilus montanus</name>
    <dbReference type="NCBI Taxonomy" id="522889"/>
    <lineage>
        <taxon>Bacteria</taxon>
        <taxon>Pseudomonadati</taxon>
        <taxon>Pseudomonadota</taxon>
        <taxon>Betaproteobacteria</taxon>
        <taxon>Burkholderiales</taxon>
        <taxon>Sphaerotilaceae</taxon>
        <taxon>Sphaerotilus</taxon>
    </lineage>
</organism>
<dbReference type="EMBL" id="JACCFH010000001">
    <property type="protein sequence ID" value="NYG33814.1"/>
    <property type="molecule type" value="Genomic_DNA"/>
</dbReference>
<dbReference type="SUPFAM" id="SSF53448">
    <property type="entry name" value="Nucleotide-diphospho-sugar transferases"/>
    <property type="match status" value="1"/>
</dbReference>
<dbReference type="RefSeq" id="WP_179634539.1">
    <property type="nucleotide sequence ID" value="NZ_JACCFH010000001.1"/>
</dbReference>
<keyword evidence="3" id="KW-0548">Nucleotidyltransferase</keyword>
<evidence type="ECO:0000313" key="4">
    <source>
        <dbReference type="Proteomes" id="UP000518288"/>
    </source>
</evidence>
<feature type="domain" description="MobA-like NTP transferase" evidence="2">
    <location>
        <begin position="17"/>
        <end position="182"/>
    </location>
</feature>
<keyword evidence="3" id="KW-0808">Transferase</keyword>